<dbReference type="Proteomes" id="UP001229486">
    <property type="component" value="Unassembled WGS sequence"/>
</dbReference>
<proteinExistence type="predicted"/>
<dbReference type="AlphaFoldDB" id="A0AB73IRT6"/>
<gene>
    <name evidence="1" type="ORF">J2793_007314</name>
</gene>
<protein>
    <recommendedName>
        <fullName evidence="3">Beta-lactoglobulin I</fullName>
    </recommendedName>
</protein>
<evidence type="ECO:0000313" key="1">
    <source>
        <dbReference type="EMBL" id="MDP9651839.1"/>
    </source>
</evidence>
<accession>A0AB73IRT6</accession>
<evidence type="ECO:0000313" key="2">
    <source>
        <dbReference type="Proteomes" id="UP001229486"/>
    </source>
</evidence>
<sequence>MVYAILIPGGDAPLGYFLSADAPSPEAQADHMAKEAGFADREEWMEQTGVGVIGYAPVH</sequence>
<comment type="caution">
    <text evidence="1">The sequence shown here is derived from an EMBL/GenBank/DDBJ whole genome shotgun (WGS) entry which is preliminary data.</text>
</comment>
<dbReference type="EMBL" id="JAURTK010000034">
    <property type="protein sequence ID" value="MDP9651839.1"/>
    <property type="molecule type" value="Genomic_DNA"/>
</dbReference>
<organism evidence="1 2">
    <name type="scientific">Paraburkholderia caledonica</name>
    <dbReference type="NCBI Taxonomy" id="134536"/>
    <lineage>
        <taxon>Bacteria</taxon>
        <taxon>Pseudomonadati</taxon>
        <taxon>Pseudomonadota</taxon>
        <taxon>Betaproteobacteria</taxon>
        <taxon>Burkholderiales</taxon>
        <taxon>Burkholderiaceae</taxon>
        <taxon>Paraburkholderia</taxon>
    </lineage>
</organism>
<dbReference type="RefSeq" id="WP_392396365.1">
    <property type="nucleotide sequence ID" value="NZ_JAURTK010000034.1"/>
</dbReference>
<name>A0AB73IRT6_9BURK</name>
<evidence type="ECO:0008006" key="3">
    <source>
        <dbReference type="Google" id="ProtNLM"/>
    </source>
</evidence>
<reference evidence="1" key="1">
    <citation type="submission" date="2023-07" db="EMBL/GenBank/DDBJ databases">
        <title>Sorghum-associated microbial communities from plants grown in Nebraska, USA.</title>
        <authorList>
            <person name="Schachtman D."/>
        </authorList>
    </citation>
    <scope>NUCLEOTIDE SEQUENCE</scope>
    <source>
        <strain evidence="1">DS1061</strain>
    </source>
</reference>